<feature type="compositionally biased region" description="Basic and acidic residues" evidence="1">
    <location>
        <begin position="435"/>
        <end position="446"/>
    </location>
</feature>
<accession>A0A6A6UAR5</accession>
<feature type="compositionally biased region" description="Pro residues" evidence="1">
    <location>
        <begin position="587"/>
        <end position="600"/>
    </location>
</feature>
<dbReference type="AlphaFoldDB" id="A0A6A6UAR5"/>
<feature type="signal peptide" evidence="2">
    <location>
        <begin position="1"/>
        <end position="20"/>
    </location>
</feature>
<feature type="region of interest" description="Disordered" evidence="1">
    <location>
        <begin position="31"/>
        <end position="138"/>
    </location>
</feature>
<dbReference type="Proteomes" id="UP000799302">
    <property type="component" value="Unassembled WGS sequence"/>
</dbReference>
<reference evidence="3" key="1">
    <citation type="journal article" date="2020" name="Stud. Mycol.">
        <title>101 Dothideomycetes genomes: a test case for predicting lifestyles and emergence of pathogens.</title>
        <authorList>
            <person name="Haridas S."/>
            <person name="Albert R."/>
            <person name="Binder M."/>
            <person name="Bloem J."/>
            <person name="Labutti K."/>
            <person name="Salamov A."/>
            <person name="Andreopoulos B."/>
            <person name="Baker S."/>
            <person name="Barry K."/>
            <person name="Bills G."/>
            <person name="Bluhm B."/>
            <person name="Cannon C."/>
            <person name="Castanera R."/>
            <person name="Culley D."/>
            <person name="Daum C."/>
            <person name="Ezra D."/>
            <person name="Gonzalez J."/>
            <person name="Henrissat B."/>
            <person name="Kuo A."/>
            <person name="Liang C."/>
            <person name="Lipzen A."/>
            <person name="Lutzoni F."/>
            <person name="Magnuson J."/>
            <person name="Mondo S."/>
            <person name="Nolan M."/>
            <person name="Ohm R."/>
            <person name="Pangilinan J."/>
            <person name="Park H.-J."/>
            <person name="Ramirez L."/>
            <person name="Alfaro M."/>
            <person name="Sun H."/>
            <person name="Tritt A."/>
            <person name="Yoshinaga Y."/>
            <person name="Zwiers L.-H."/>
            <person name="Turgeon B."/>
            <person name="Goodwin S."/>
            <person name="Spatafora J."/>
            <person name="Crous P."/>
            <person name="Grigoriev I."/>
        </authorList>
    </citation>
    <scope>NUCLEOTIDE SEQUENCE</scope>
    <source>
        <strain evidence="3">CBS 115976</strain>
    </source>
</reference>
<feature type="chain" id="PRO_5025496709" evidence="2">
    <location>
        <begin position="21"/>
        <end position="676"/>
    </location>
</feature>
<feature type="compositionally biased region" description="Polar residues" evidence="1">
    <location>
        <begin position="178"/>
        <end position="187"/>
    </location>
</feature>
<keyword evidence="2" id="KW-0732">Signal</keyword>
<feature type="compositionally biased region" description="Pro residues" evidence="1">
    <location>
        <begin position="508"/>
        <end position="541"/>
    </location>
</feature>
<feature type="compositionally biased region" description="Pro residues" evidence="1">
    <location>
        <begin position="400"/>
        <end position="428"/>
    </location>
</feature>
<protein>
    <submittedName>
        <fullName evidence="3">Uncharacterized protein</fullName>
    </submittedName>
</protein>
<dbReference type="EMBL" id="MU004236">
    <property type="protein sequence ID" value="KAF2668403.1"/>
    <property type="molecule type" value="Genomic_DNA"/>
</dbReference>
<sequence length="676" mass="74047">MRYASALYAVTVLAIGTTAAYPTDGQVADSILSYEPPRRPLYSSSPQPYKPKRPLKSGKKAKRPGKGKGGRPSKGTHHGPTLVTSYPSEQDDHTGPESYDNDPRPGGVPATPNQAPWYPYPNQAQQDTDHATYKNPALNGDITIIVSPTKGIEMIGPRPDYYPSPNQVASAEMKTETKTITVSSMPTPVSGWVQLDYNEVRPYQGGGGGWSQPQQNPYNHPSEHKGHGSIPNGGGWPQPQQNPYNHPSEPKGHGSIPNGGGWSQPQQHPYNHPPEPKGHGSIPNGGGWSPPQQNPYNHPPEPKGHGSIPNGGYYPTVSPSGDYPPYHQQPGEYWAPKPPQDYRDSTKEYDEAGTMGSAGHGTGAEKGHHAQPPSRQPVYPHPYPTPTANLHEQQNASPHYMPPGLPPQPNWVGPPYPPEAPVRPPPGYPSQGEDMVEHQGRPKPELHPWPAHVPGSPYENVPEHQNMPGPKARPTRTDLNANAMSNGWPAVTGQVTNNHGEQYNPQPNHHPQPTPTNPAPNYPEYPIYHPVPAPRPAPPNAAPGGDNGDYYNRPDSNVRPGTSPVLAPRPAPTPNSNQQQQQQPQQQNPPPTQYHPPPRDNVPTPGRQPYKDNIAPPTRPPPDLTDDSKWRMLQDYIQTNQQNHESQPRTVAPSPPQVETNPYYSDEALEYYHYPE</sequence>
<organism evidence="3 4">
    <name type="scientific">Microthyrium microscopicum</name>
    <dbReference type="NCBI Taxonomy" id="703497"/>
    <lineage>
        <taxon>Eukaryota</taxon>
        <taxon>Fungi</taxon>
        <taxon>Dikarya</taxon>
        <taxon>Ascomycota</taxon>
        <taxon>Pezizomycotina</taxon>
        <taxon>Dothideomycetes</taxon>
        <taxon>Dothideomycetes incertae sedis</taxon>
        <taxon>Microthyriales</taxon>
        <taxon>Microthyriaceae</taxon>
        <taxon>Microthyrium</taxon>
    </lineage>
</organism>
<gene>
    <name evidence="3" type="ORF">BT63DRAFT_275506</name>
</gene>
<feature type="compositionally biased region" description="Basic residues" evidence="1">
    <location>
        <begin position="50"/>
        <end position="77"/>
    </location>
</feature>
<keyword evidence="4" id="KW-1185">Reference proteome</keyword>
<evidence type="ECO:0000256" key="2">
    <source>
        <dbReference type="SAM" id="SignalP"/>
    </source>
</evidence>
<evidence type="ECO:0000313" key="3">
    <source>
        <dbReference type="EMBL" id="KAF2668403.1"/>
    </source>
</evidence>
<proteinExistence type="predicted"/>
<feature type="region of interest" description="Disordered" evidence="1">
    <location>
        <begin position="166"/>
        <end position="676"/>
    </location>
</feature>
<feature type="compositionally biased region" description="Basic and acidic residues" evidence="1">
    <location>
        <begin position="340"/>
        <end position="350"/>
    </location>
</feature>
<evidence type="ECO:0000313" key="4">
    <source>
        <dbReference type="Proteomes" id="UP000799302"/>
    </source>
</evidence>
<feature type="compositionally biased region" description="Polar residues" evidence="1">
    <location>
        <begin position="636"/>
        <end position="649"/>
    </location>
</feature>
<feature type="compositionally biased region" description="Low complexity" evidence="1">
    <location>
        <begin position="574"/>
        <end position="586"/>
    </location>
</feature>
<name>A0A6A6UAR5_9PEZI</name>
<feature type="compositionally biased region" description="Polar residues" evidence="1">
    <location>
        <begin position="386"/>
        <end position="397"/>
    </location>
</feature>
<evidence type="ECO:0000256" key="1">
    <source>
        <dbReference type="SAM" id="MobiDB-lite"/>
    </source>
</evidence>